<gene>
    <name evidence="2" type="ORF">CLCR_05286</name>
</gene>
<dbReference type="AlphaFoldDB" id="A0A1C1CJI7"/>
<dbReference type="STRING" id="86049.A0A1C1CJI7"/>
<keyword evidence="1" id="KW-0472">Membrane</keyword>
<reference evidence="3" key="1">
    <citation type="submission" date="2015-07" db="EMBL/GenBank/DDBJ databases">
        <authorList>
            <person name="Teixeira M.M."/>
            <person name="Souza R.C."/>
            <person name="Almeida L.G."/>
            <person name="Vicente V.A."/>
            <person name="de Hoog S."/>
            <person name="Bocca A.L."/>
            <person name="de Almeida S.R."/>
            <person name="Vasconcelos A.T."/>
            <person name="Felipe M.S."/>
        </authorList>
    </citation>
    <scope>NUCLEOTIDE SEQUENCE [LARGE SCALE GENOMIC DNA]</scope>
    <source>
        <strain evidence="3">KSF</strain>
    </source>
</reference>
<evidence type="ECO:0000256" key="1">
    <source>
        <dbReference type="SAM" id="Phobius"/>
    </source>
</evidence>
<protein>
    <submittedName>
        <fullName evidence="2">Uncharacterized protein</fullName>
    </submittedName>
</protein>
<name>A0A1C1CJI7_9EURO</name>
<dbReference type="VEuPathDB" id="FungiDB:CLCR_05286"/>
<feature type="transmembrane region" description="Helical" evidence="1">
    <location>
        <begin position="20"/>
        <end position="44"/>
    </location>
</feature>
<accession>A0A1C1CJI7</accession>
<dbReference type="Proteomes" id="UP000094526">
    <property type="component" value="Unassembled WGS sequence"/>
</dbReference>
<dbReference type="VEuPathDB" id="FungiDB:G647_03219"/>
<organism evidence="2 3">
    <name type="scientific">Cladophialophora carrionii</name>
    <dbReference type="NCBI Taxonomy" id="86049"/>
    <lineage>
        <taxon>Eukaryota</taxon>
        <taxon>Fungi</taxon>
        <taxon>Dikarya</taxon>
        <taxon>Ascomycota</taxon>
        <taxon>Pezizomycotina</taxon>
        <taxon>Eurotiomycetes</taxon>
        <taxon>Chaetothyriomycetidae</taxon>
        <taxon>Chaetothyriales</taxon>
        <taxon>Herpotrichiellaceae</taxon>
        <taxon>Cladophialophora</taxon>
    </lineage>
</organism>
<proteinExistence type="predicted"/>
<comment type="caution">
    <text evidence="2">The sequence shown here is derived from an EMBL/GenBank/DDBJ whole genome shotgun (WGS) entry which is preliminary data.</text>
</comment>
<evidence type="ECO:0000313" key="3">
    <source>
        <dbReference type="Proteomes" id="UP000094526"/>
    </source>
</evidence>
<keyword evidence="1" id="KW-1133">Transmembrane helix</keyword>
<keyword evidence="3" id="KW-1185">Reference proteome</keyword>
<sequence length="96" mass="10518">MDSLLVQLIERAEALAKNWGIFRLILLGSFGLCVVAMVGLYQLLKPIDKRRSPTGKKWKLPPGPRGWPIVGDLFLYAKGEEGVRDTLEGSSGQGHG</sequence>
<dbReference type="EMBL" id="LGRB01000011">
    <property type="protein sequence ID" value="OCT48679.1"/>
    <property type="molecule type" value="Genomic_DNA"/>
</dbReference>
<evidence type="ECO:0000313" key="2">
    <source>
        <dbReference type="EMBL" id="OCT48679.1"/>
    </source>
</evidence>
<keyword evidence="1" id="KW-0812">Transmembrane</keyword>
<dbReference type="OrthoDB" id="1055148at2759"/>